<dbReference type="Proteomes" id="UP000619355">
    <property type="component" value="Unassembled WGS sequence"/>
</dbReference>
<evidence type="ECO:0000256" key="1">
    <source>
        <dbReference type="SAM" id="Phobius"/>
    </source>
</evidence>
<proteinExistence type="predicted"/>
<comment type="caution">
    <text evidence="2">The sequence shown here is derived from an EMBL/GenBank/DDBJ whole genome shotgun (WGS) entry which is preliminary data.</text>
</comment>
<accession>A0A919F253</accession>
<sequence>MELAPLMPNRLANSVLGVGPAVGGVVYAVQADGMLARVAACLAVTGFVVLAVRGYRLGVTCLPTALVVRGYLRTRVIARESITGITDFPAVRWTTRGGRRRWTPLTALMTSAGEVSGMRVQKERALGQLRRWARV</sequence>
<dbReference type="EMBL" id="BNBF01000025">
    <property type="protein sequence ID" value="GHG69548.1"/>
    <property type="molecule type" value="Genomic_DNA"/>
</dbReference>
<keyword evidence="1" id="KW-1133">Transmembrane helix</keyword>
<dbReference type="AlphaFoldDB" id="A0A919F253"/>
<feature type="transmembrane region" description="Helical" evidence="1">
    <location>
        <begin position="12"/>
        <end position="29"/>
    </location>
</feature>
<keyword evidence="1" id="KW-0812">Transmembrane</keyword>
<protein>
    <submittedName>
        <fullName evidence="2">Uncharacterized protein</fullName>
    </submittedName>
</protein>
<organism evidence="2 3">
    <name type="scientific">Streptomyces capoamus</name>
    <dbReference type="NCBI Taxonomy" id="68183"/>
    <lineage>
        <taxon>Bacteria</taxon>
        <taxon>Bacillati</taxon>
        <taxon>Actinomycetota</taxon>
        <taxon>Actinomycetes</taxon>
        <taxon>Kitasatosporales</taxon>
        <taxon>Streptomycetaceae</taxon>
        <taxon>Streptomyces</taxon>
    </lineage>
</organism>
<keyword evidence="3" id="KW-1185">Reference proteome</keyword>
<feature type="transmembrane region" description="Helical" evidence="1">
    <location>
        <begin position="35"/>
        <end position="52"/>
    </location>
</feature>
<reference evidence="3" key="1">
    <citation type="journal article" date="2019" name="Int. J. Syst. Evol. Microbiol.">
        <title>The Global Catalogue of Microorganisms (GCM) 10K type strain sequencing project: providing services to taxonomists for standard genome sequencing and annotation.</title>
        <authorList>
            <consortium name="The Broad Institute Genomics Platform"/>
            <consortium name="The Broad Institute Genome Sequencing Center for Infectious Disease"/>
            <person name="Wu L."/>
            <person name="Ma J."/>
        </authorList>
    </citation>
    <scope>NUCLEOTIDE SEQUENCE [LARGE SCALE GENOMIC DNA]</scope>
    <source>
        <strain evidence="3">JCM 4253</strain>
    </source>
</reference>
<keyword evidence="1" id="KW-0472">Membrane</keyword>
<evidence type="ECO:0000313" key="2">
    <source>
        <dbReference type="EMBL" id="GHG69548.1"/>
    </source>
</evidence>
<gene>
    <name evidence="2" type="ORF">GCM10018980_63810</name>
</gene>
<name>A0A919F253_9ACTN</name>
<dbReference type="RefSeq" id="WP_189985595.1">
    <property type="nucleotide sequence ID" value="NZ_BNBF01000025.1"/>
</dbReference>
<evidence type="ECO:0000313" key="3">
    <source>
        <dbReference type="Proteomes" id="UP000619355"/>
    </source>
</evidence>